<protein>
    <recommendedName>
        <fullName evidence="11">Membrane progesterone receptor</fullName>
    </recommendedName>
</protein>
<evidence type="ECO:0008006" key="11">
    <source>
        <dbReference type="Google" id="ProtNLM"/>
    </source>
</evidence>
<dbReference type="OrthoDB" id="535992at2759"/>
<dbReference type="InterPro" id="IPR032748">
    <property type="entry name" value="PAG"/>
</dbReference>
<evidence type="ECO:0000256" key="3">
    <source>
        <dbReference type="ARBA" id="ARBA00022692"/>
    </source>
</evidence>
<comment type="similarity">
    <text evidence="2">Belongs to the ADIPOR family.</text>
</comment>
<dbReference type="Pfam" id="PF15347">
    <property type="entry name" value="PAG"/>
    <property type="match status" value="1"/>
</dbReference>
<evidence type="ECO:0000256" key="6">
    <source>
        <dbReference type="PIRSR" id="PIRSR604254-1"/>
    </source>
</evidence>
<feature type="binding site" evidence="6">
    <location>
        <position position="328"/>
    </location>
    <ligand>
        <name>Zn(2+)</name>
        <dbReference type="ChEBI" id="CHEBI:29105"/>
    </ligand>
</feature>
<feature type="compositionally biased region" description="Pro residues" evidence="7">
    <location>
        <begin position="728"/>
        <end position="737"/>
    </location>
</feature>
<comment type="subcellular location">
    <subcellularLocation>
        <location evidence="1">Membrane</location>
        <topology evidence="1">Multi-pass membrane protein</topology>
    </subcellularLocation>
</comment>
<dbReference type="GO" id="GO:0045121">
    <property type="term" value="C:membrane raft"/>
    <property type="evidence" value="ECO:0007669"/>
    <property type="project" value="InterPro"/>
</dbReference>
<dbReference type="Pfam" id="PF03006">
    <property type="entry name" value="HlyIII"/>
    <property type="match status" value="1"/>
</dbReference>
<feature type="transmembrane region" description="Helical" evidence="8">
    <location>
        <begin position="364"/>
        <end position="380"/>
    </location>
</feature>
<feature type="binding site" evidence="6">
    <location>
        <position position="332"/>
    </location>
    <ligand>
        <name>Zn(2+)</name>
        <dbReference type="ChEBI" id="CHEBI:29105"/>
    </ligand>
</feature>
<comment type="caution">
    <text evidence="9">The sequence shown here is derived from an EMBL/GenBank/DDBJ whole genome shotgun (WGS) entry which is preliminary data.</text>
</comment>
<dbReference type="GO" id="GO:0050868">
    <property type="term" value="P:negative regulation of T cell activation"/>
    <property type="evidence" value="ECO:0007669"/>
    <property type="project" value="InterPro"/>
</dbReference>
<feature type="transmembrane region" description="Helical" evidence="8">
    <location>
        <begin position="330"/>
        <end position="352"/>
    </location>
</feature>
<evidence type="ECO:0000256" key="5">
    <source>
        <dbReference type="ARBA" id="ARBA00023136"/>
    </source>
</evidence>
<dbReference type="GO" id="GO:0005886">
    <property type="term" value="C:plasma membrane"/>
    <property type="evidence" value="ECO:0007669"/>
    <property type="project" value="InterPro"/>
</dbReference>
<evidence type="ECO:0000313" key="9">
    <source>
        <dbReference type="EMBL" id="KAG7316786.1"/>
    </source>
</evidence>
<feature type="transmembrane region" description="Helical" evidence="8">
    <location>
        <begin position="225"/>
        <end position="248"/>
    </location>
</feature>
<gene>
    <name evidence="9" type="ORF">KOW79_020327</name>
</gene>
<name>A0A9D3N633_9TELE</name>
<proteinExistence type="inferred from homology"/>
<dbReference type="EMBL" id="JAHKSW010000025">
    <property type="protein sequence ID" value="KAG7316786.1"/>
    <property type="molecule type" value="Genomic_DNA"/>
</dbReference>
<keyword evidence="6" id="KW-0862">Zinc</keyword>
<evidence type="ECO:0000256" key="2">
    <source>
        <dbReference type="ARBA" id="ARBA00007018"/>
    </source>
</evidence>
<dbReference type="PANTHER" id="PTHR20855:SF22">
    <property type="entry name" value="MEMBRANE PROGESTIN RECEPTOR BETA"/>
    <property type="match status" value="1"/>
</dbReference>
<sequence>MGGETCYSSQLPILLVLQLASPVQLWTRLRLSPSIAGDHSQQTQSITMSSGVLGRLSTLTLNIKQLVCLPRLSPCLHSLPSPQATVGASDVPGLFHEPYIRSGYRPIGQPWHCYALSLFQSHNELLNVWSHLLAVPVVLLRFWFFAATGSLTLDASSLPLCLYTLSALTYLTCSTLAHLLQSHSELSHYSLFFLDYVGVAVYQYGSALAHYFYCAEEEWRQSLVGALFLPGAALLGWLSCASCCFAKLRYRRPYPLRRKIFQIVPTSLAYMLDISPVALRLATRPCREPVLVLHTLQVAFFLMAAFFFSCPVPERFFPGKCDIVGHGHQIFHIFLVMCTMCQMEAVFMDFLVQRSSVVEVHGEIGVWLAAGSFFVLVLCNESHRVVAVTGEATPDVTEATVRSQGVWSAMATDLGWTSGHTSSTDITIISILFLVVYITLYALCTTCFRKTPECPEEKEKPSSLSLSVNREDQRSRNRTTSNVDVLSSTAHSDVPQVPAGPHHQDHNVVYNQQTNINSHNRAKSDSYFRQETTPRIPDTPEFSLRSTGSASPELPGLPPIPSIFNTVQLEPRMVSLSSFSSSSGQQDKTVWECVTPPPEDISSVFTETVSEEHPYECIDNLRVSGPSSPSFCDEADEEQWESESPYHMVTEWTETADDYDLSTLLSGTDSENELKFIFPPLPAVPDEKINTNRTALYAEVNWKNKSRRSTEEAPVEQDTVVPDEEEAPPPVPEKIFD</sequence>
<feature type="binding site" evidence="6">
    <location>
        <position position="178"/>
    </location>
    <ligand>
        <name>Zn(2+)</name>
        <dbReference type="ChEBI" id="CHEBI:29105"/>
    </ligand>
</feature>
<dbReference type="GO" id="GO:0046872">
    <property type="term" value="F:metal ion binding"/>
    <property type="evidence" value="ECO:0007669"/>
    <property type="project" value="UniProtKB-KW"/>
</dbReference>
<feature type="transmembrane region" description="Helical" evidence="8">
    <location>
        <begin position="426"/>
        <end position="443"/>
    </location>
</feature>
<feature type="region of interest" description="Disordered" evidence="7">
    <location>
        <begin position="704"/>
        <end position="737"/>
    </location>
</feature>
<feature type="transmembrane region" description="Helical" evidence="8">
    <location>
        <begin position="291"/>
        <end position="309"/>
    </location>
</feature>
<feature type="transmembrane region" description="Helical" evidence="8">
    <location>
        <begin position="157"/>
        <end position="180"/>
    </location>
</feature>
<feature type="transmembrane region" description="Helical" evidence="8">
    <location>
        <begin position="192"/>
        <end position="213"/>
    </location>
</feature>
<feature type="compositionally biased region" description="Polar residues" evidence="7">
    <location>
        <begin position="478"/>
        <end position="491"/>
    </location>
</feature>
<keyword evidence="10" id="KW-1185">Reference proteome</keyword>
<evidence type="ECO:0000256" key="4">
    <source>
        <dbReference type="ARBA" id="ARBA00022989"/>
    </source>
</evidence>
<dbReference type="GO" id="GO:0005496">
    <property type="term" value="F:steroid binding"/>
    <property type="evidence" value="ECO:0007669"/>
    <property type="project" value="TreeGrafter"/>
</dbReference>
<evidence type="ECO:0000256" key="7">
    <source>
        <dbReference type="SAM" id="MobiDB-lite"/>
    </source>
</evidence>
<keyword evidence="6" id="KW-0479">Metal-binding</keyword>
<dbReference type="InterPro" id="IPR004254">
    <property type="entry name" value="AdipoR/HlyIII-related"/>
</dbReference>
<keyword evidence="3 8" id="KW-0812">Transmembrane</keyword>
<accession>A0A9D3N633</accession>
<keyword evidence="4 8" id="KW-1133">Transmembrane helix</keyword>
<feature type="region of interest" description="Disordered" evidence="7">
    <location>
        <begin position="453"/>
        <end position="505"/>
    </location>
</feature>
<dbReference type="PANTHER" id="PTHR20855">
    <property type="entry name" value="ADIPOR/PROGESTIN RECEPTOR-RELATED"/>
    <property type="match status" value="1"/>
</dbReference>
<reference evidence="9 10" key="1">
    <citation type="submission" date="2021-06" db="EMBL/GenBank/DDBJ databases">
        <title>Chromosome-level genome assembly of the red-tail catfish (Hemibagrus wyckioides).</title>
        <authorList>
            <person name="Shao F."/>
        </authorList>
    </citation>
    <scope>NUCLEOTIDE SEQUENCE [LARGE SCALE GENOMIC DNA]</scope>
    <source>
        <strain evidence="9">EC202008001</strain>
        <tissue evidence="9">Blood</tissue>
    </source>
</reference>
<evidence type="ECO:0000313" key="10">
    <source>
        <dbReference type="Proteomes" id="UP000824219"/>
    </source>
</evidence>
<organism evidence="9 10">
    <name type="scientific">Hemibagrus wyckioides</name>
    <dbReference type="NCBI Taxonomy" id="337641"/>
    <lineage>
        <taxon>Eukaryota</taxon>
        <taxon>Metazoa</taxon>
        <taxon>Chordata</taxon>
        <taxon>Craniata</taxon>
        <taxon>Vertebrata</taxon>
        <taxon>Euteleostomi</taxon>
        <taxon>Actinopterygii</taxon>
        <taxon>Neopterygii</taxon>
        <taxon>Teleostei</taxon>
        <taxon>Ostariophysi</taxon>
        <taxon>Siluriformes</taxon>
        <taxon>Bagridae</taxon>
        <taxon>Hemibagrus</taxon>
    </lineage>
</organism>
<dbReference type="GO" id="GO:0003707">
    <property type="term" value="F:nuclear steroid receptor activity"/>
    <property type="evidence" value="ECO:0007669"/>
    <property type="project" value="TreeGrafter"/>
</dbReference>
<evidence type="ECO:0000256" key="1">
    <source>
        <dbReference type="ARBA" id="ARBA00004141"/>
    </source>
</evidence>
<feature type="transmembrane region" description="Helical" evidence="8">
    <location>
        <begin position="125"/>
        <end position="145"/>
    </location>
</feature>
<keyword evidence="5 8" id="KW-0472">Membrane</keyword>
<evidence type="ECO:0000256" key="8">
    <source>
        <dbReference type="SAM" id="Phobius"/>
    </source>
</evidence>
<dbReference type="AlphaFoldDB" id="A0A9D3N633"/>
<feature type="region of interest" description="Disordered" evidence="7">
    <location>
        <begin position="519"/>
        <end position="557"/>
    </location>
</feature>
<dbReference type="Proteomes" id="UP000824219">
    <property type="component" value="Linkage Group LG25"/>
</dbReference>